<dbReference type="PROSITE" id="PS50157">
    <property type="entry name" value="ZINC_FINGER_C2H2_2"/>
    <property type="match status" value="2"/>
</dbReference>
<protein>
    <recommendedName>
        <fullName evidence="9">C2H2-type domain-containing protein</fullName>
    </recommendedName>
</protein>
<proteinExistence type="predicted"/>
<evidence type="ECO:0000256" key="1">
    <source>
        <dbReference type="ARBA" id="ARBA00004123"/>
    </source>
</evidence>
<keyword evidence="4 7" id="KW-0863">Zinc-finger</keyword>
<keyword evidence="5" id="KW-0862">Zinc</keyword>
<feature type="domain" description="C2H2-type" evidence="9">
    <location>
        <begin position="145"/>
        <end position="173"/>
    </location>
</feature>
<feature type="region of interest" description="Disordered" evidence="8">
    <location>
        <begin position="1"/>
        <end position="28"/>
    </location>
</feature>
<keyword evidence="3" id="KW-0677">Repeat</keyword>
<dbReference type="InterPro" id="IPR013087">
    <property type="entry name" value="Znf_C2H2_type"/>
</dbReference>
<evidence type="ECO:0000256" key="3">
    <source>
        <dbReference type="ARBA" id="ARBA00022737"/>
    </source>
</evidence>
<evidence type="ECO:0000256" key="4">
    <source>
        <dbReference type="ARBA" id="ARBA00022771"/>
    </source>
</evidence>
<accession>A0A2G5TT19</accession>
<dbReference type="STRING" id="1611254.A0A2G5TT19"/>
<feature type="compositionally biased region" description="Polar residues" evidence="8">
    <location>
        <begin position="64"/>
        <end position="73"/>
    </location>
</feature>
<evidence type="ECO:0000256" key="8">
    <source>
        <dbReference type="SAM" id="MobiDB-lite"/>
    </source>
</evidence>
<evidence type="ECO:0000256" key="6">
    <source>
        <dbReference type="ARBA" id="ARBA00023242"/>
    </source>
</evidence>
<dbReference type="PANTHER" id="PTHR24406">
    <property type="entry name" value="TRANSCRIPTIONAL REPRESSOR CTCFL-RELATED"/>
    <property type="match status" value="1"/>
</dbReference>
<gene>
    <name evidence="10" type="primary">Cnig_chr_V.g21476</name>
    <name evidence="10" type="ORF">B9Z55_021476</name>
</gene>
<dbReference type="Gene3D" id="3.30.160.60">
    <property type="entry name" value="Classic Zinc Finger"/>
    <property type="match status" value="2"/>
</dbReference>
<sequence length="314" mass="36377">MSTPTKRKSLDQTNNALPEKKQKEEPQNFETQVLNLLQNLQSSDSLLSALNQSTSVSVCPDVQNDPSNSGTSRSPRKQRNPKKIEKFEETEEAEKSEKTEKSEESEKSEKSERVKCLECDRELTNTISNLRNHIKTERHMGLKPFKCQECEIGFANRKKLRTHYENLHRGIEIPNVEPLITAEDKETFDIWAKKCFPGVENLSIPTTDSLVTKCALCPEIVRRNEYMYSDEHVLWHMDAKPFKCTECDYRSVRKDDVRNHMKLKTHNGNRIFDFSIQDKQRYDFIWKQCYPGNSLEPTVLETDNSDNSGYSSGD</sequence>
<feature type="region of interest" description="Disordered" evidence="8">
    <location>
        <begin position="57"/>
        <end position="107"/>
    </location>
</feature>
<dbReference type="OrthoDB" id="6077919at2759"/>
<keyword evidence="6" id="KW-0539">Nucleus</keyword>
<keyword evidence="11" id="KW-1185">Reference proteome</keyword>
<dbReference type="InterPro" id="IPR050888">
    <property type="entry name" value="ZnF_C2H2-type_TF"/>
</dbReference>
<dbReference type="AlphaFoldDB" id="A0A2G5TT19"/>
<dbReference type="FunFam" id="3.30.160.60:FF:000446">
    <property type="entry name" value="Zinc finger protein"/>
    <property type="match status" value="1"/>
</dbReference>
<evidence type="ECO:0000313" key="11">
    <source>
        <dbReference type="Proteomes" id="UP000230233"/>
    </source>
</evidence>
<dbReference type="InterPro" id="IPR036236">
    <property type="entry name" value="Znf_C2H2_sf"/>
</dbReference>
<dbReference type="Pfam" id="PF13909">
    <property type="entry name" value="zf-H2C2_5"/>
    <property type="match status" value="1"/>
</dbReference>
<comment type="caution">
    <text evidence="10">The sequence shown here is derived from an EMBL/GenBank/DDBJ whole genome shotgun (WGS) entry which is preliminary data.</text>
</comment>
<evidence type="ECO:0000256" key="2">
    <source>
        <dbReference type="ARBA" id="ARBA00022723"/>
    </source>
</evidence>
<reference evidence="10" key="1">
    <citation type="journal article" date="2018" name="Science">
        <title>Rapid genome shrinkage in a self-fertile nematode reveals sperm competition proteins.</title>
        <authorList>
            <person name="Yin D."/>
            <person name="Schwarz E.M."/>
            <person name="Thomas C.G."/>
            <person name="Felde R.L."/>
            <person name="Korf I.F."/>
            <person name="Cutter A.D."/>
            <person name="Schartner C.M."/>
            <person name="Ralston E.J."/>
            <person name="Meyer B.J."/>
            <person name="Haag E.S."/>
        </authorList>
    </citation>
    <scope>NUCLEOTIDE SEQUENCE</scope>
    <source>
        <strain evidence="10">JU1422</strain>
    </source>
</reference>
<dbReference type="SMART" id="SM00355">
    <property type="entry name" value="ZnF_C2H2"/>
    <property type="match status" value="3"/>
</dbReference>
<comment type="subcellular location">
    <subcellularLocation>
        <location evidence="1">Nucleus</location>
    </subcellularLocation>
</comment>
<organism evidence="10 11">
    <name type="scientific">Caenorhabditis nigoni</name>
    <dbReference type="NCBI Taxonomy" id="1611254"/>
    <lineage>
        <taxon>Eukaryota</taxon>
        <taxon>Metazoa</taxon>
        <taxon>Ecdysozoa</taxon>
        <taxon>Nematoda</taxon>
        <taxon>Chromadorea</taxon>
        <taxon>Rhabditida</taxon>
        <taxon>Rhabditina</taxon>
        <taxon>Rhabditomorpha</taxon>
        <taxon>Rhabditoidea</taxon>
        <taxon>Rhabditidae</taxon>
        <taxon>Peloderinae</taxon>
        <taxon>Caenorhabditis</taxon>
    </lineage>
</organism>
<evidence type="ECO:0000256" key="7">
    <source>
        <dbReference type="PROSITE-ProRule" id="PRU00042"/>
    </source>
</evidence>
<dbReference type="GO" id="GO:0000122">
    <property type="term" value="P:negative regulation of transcription by RNA polymerase II"/>
    <property type="evidence" value="ECO:0007669"/>
    <property type="project" value="UniProtKB-ARBA"/>
</dbReference>
<evidence type="ECO:0000259" key="9">
    <source>
        <dbReference type="PROSITE" id="PS50157"/>
    </source>
</evidence>
<dbReference type="GO" id="GO:0008270">
    <property type="term" value="F:zinc ion binding"/>
    <property type="evidence" value="ECO:0007669"/>
    <property type="project" value="UniProtKB-KW"/>
</dbReference>
<dbReference type="Proteomes" id="UP000230233">
    <property type="component" value="Chromosome V"/>
</dbReference>
<keyword evidence="2" id="KW-0479">Metal-binding</keyword>
<dbReference type="GO" id="GO:0005634">
    <property type="term" value="C:nucleus"/>
    <property type="evidence" value="ECO:0007669"/>
    <property type="project" value="UniProtKB-SubCell"/>
</dbReference>
<name>A0A2G5TT19_9PELO</name>
<feature type="domain" description="C2H2-type" evidence="9">
    <location>
        <begin position="242"/>
        <end position="271"/>
    </location>
</feature>
<dbReference type="EMBL" id="PDUG01000005">
    <property type="protein sequence ID" value="PIC30126.1"/>
    <property type="molecule type" value="Genomic_DNA"/>
</dbReference>
<evidence type="ECO:0000313" key="10">
    <source>
        <dbReference type="EMBL" id="PIC30126.1"/>
    </source>
</evidence>
<evidence type="ECO:0000256" key="5">
    <source>
        <dbReference type="ARBA" id="ARBA00022833"/>
    </source>
</evidence>
<feature type="compositionally biased region" description="Basic and acidic residues" evidence="8">
    <location>
        <begin position="82"/>
        <end position="107"/>
    </location>
</feature>
<dbReference type="SUPFAM" id="SSF57667">
    <property type="entry name" value="beta-beta-alpha zinc fingers"/>
    <property type="match status" value="2"/>
</dbReference>
<dbReference type="PROSITE" id="PS00028">
    <property type="entry name" value="ZINC_FINGER_C2H2_1"/>
    <property type="match status" value="1"/>
</dbReference>